<evidence type="ECO:0000256" key="2">
    <source>
        <dbReference type="SAM" id="MobiDB-lite"/>
    </source>
</evidence>
<dbReference type="AlphaFoldDB" id="A0A7S0D3Q6"/>
<dbReference type="Pfam" id="PF00071">
    <property type="entry name" value="Ras"/>
    <property type="match status" value="1"/>
</dbReference>
<dbReference type="SMART" id="SM00173">
    <property type="entry name" value="RAS"/>
    <property type="match status" value="1"/>
</dbReference>
<dbReference type="PROSITE" id="PS51419">
    <property type="entry name" value="RAB"/>
    <property type="match status" value="1"/>
</dbReference>
<keyword evidence="1" id="KW-0547">Nucleotide-binding</keyword>
<dbReference type="PANTHER" id="PTHR47978">
    <property type="match status" value="1"/>
</dbReference>
<feature type="region of interest" description="Disordered" evidence="2">
    <location>
        <begin position="204"/>
        <end position="233"/>
    </location>
</feature>
<gene>
    <name evidence="3" type="ORF">LAMO00422_LOCUS6835</name>
</gene>
<dbReference type="GO" id="GO:0005525">
    <property type="term" value="F:GTP binding"/>
    <property type="evidence" value="ECO:0007669"/>
    <property type="project" value="InterPro"/>
</dbReference>
<dbReference type="EMBL" id="HBEM01009752">
    <property type="protein sequence ID" value="CAD8442602.1"/>
    <property type="molecule type" value="Transcribed_RNA"/>
</dbReference>
<dbReference type="InterPro" id="IPR027417">
    <property type="entry name" value="P-loop_NTPase"/>
</dbReference>
<proteinExistence type="predicted"/>
<dbReference type="SUPFAM" id="SSF52540">
    <property type="entry name" value="P-loop containing nucleoside triphosphate hydrolases"/>
    <property type="match status" value="1"/>
</dbReference>
<dbReference type="GO" id="GO:0003924">
    <property type="term" value="F:GTPase activity"/>
    <property type="evidence" value="ECO:0007669"/>
    <property type="project" value="InterPro"/>
</dbReference>
<reference evidence="3" key="1">
    <citation type="submission" date="2021-01" db="EMBL/GenBank/DDBJ databases">
        <authorList>
            <person name="Corre E."/>
            <person name="Pelletier E."/>
            <person name="Niang G."/>
            <person name="Scheremetjew M."/>
            <person name="Finn R."/>
            <person name="Kale V."/>
            <person name="Holt S."/>
            <person name="Cochrane G."/>
            <person name="Meng A."/>
            <person name="Brown T."/>
            <person name="Cohen L."/>
        </authorList>
    </citation>
    <scope>NUCLEOTIDE SEQUENCE</scope>
    <source>
        <strain evidence="3">CCMP2058</strain>
    </source>
</reference>
<dbReference type="FunFam" id="3.40.50.300:FF:001447">
    <property type="entry name" value="Ras-related protein Rab-1B"/>
    <property type="match status" value="1"/>
</dbReference>
<feature type="compositionally biased region" description="Polar residues" evidence="2">
    <location>
        <begin position="210"/>
        <end position="224"/>
    </location>
</feature>
<name>A0A7S0D3Q6_9EUKA</name>
<sequence>MDAPKSAVLNRSKKKHFSLKLALIGDPQIGKTSLMVKYVKNSFDDEYIQTLGVNFLEKTIELKNASVTFSVWDLGGQKQYLEMMPLVCNEAHALCFCFDLSRPSTLASVRAWFLEARKLNKNAMPFLIGTKFDSFEKMQLSHQQSMTKQARKFARAMKASLIFCSAKKGINVAKIFKAILTTTFRIKAEIHEVTQVGQPIFEGYKPRRSSVPTSTITLMEQSPGSEGKGKAKS</sequence>
<evidence type="ECO:0000313" key="3">
    <source>
        <dbReference type="EMBL" id="CAD8442602.1"/>
    </source>
</evidence>
<protein>
    <recommendedName>
        <fullName evidence="4">Septum-promoting GTP-binding protein 1</fullName>
    </recommendedName>
</protein>
<organism evidence="3">
    <name type="scientific">Amorphochlora amoebiformis</name>
    <dbReference type="NCBI Taxonomy" id="1561963"/>
    <lineage>
        <taxon>Eukaryota</taxon>
        <taxon>Sar</taxon>
        <taxon>Rhizaria</taxon>
        <taxon>Cercozoa</taxon>
        <taxon>Chlorarachniophyceae</taxon>
        <taxon>Amorphochlora</taxon>
    </lineage>
</organism>
<accession>A0A7S0D3Q6</accession>
<dbReference type="SMART" id="SM00175">
    <property type="entry name" value="RAB"/>
    <property type="match status" value="1"/>
</dbReference>
<dbReference type="PRINTS" id="PR00449">
    <property type="entry name" value="RASTRNSFRMNG"/>
</dbReference>
<dbReference type="NCBIfam" id="TIGR00231">
    <property type="entry name" value="small_GTP"/>
    <property type="match status" value="1"/>
</dbReference>
<dbReference type="InterPro" id="IPR005225">
    <property type="entry name" value="Small_GTP-bd"/>
</dbReference>
<evidence type="ECO:0000256" key="1">
    <source>
        <dbReference type="ARBA" id="ARBA00022741"/>
    </source>
</evidence>
<dbReference type="SMART" id="SM00174">
    <property type="entry name" value="RHO"/>
    <property type="match status" value="1"/>
</dbReference>
<evidence type="ECO:0008006" key="4">
    <source>
        <dbReference type="Google" id="ProtNLM"/>
    </source>
</evidence>
<dbReference type="Gene3D" id="3.40.50.300">
    <property type="entry name" value="P-loop containing nucleotide triphosphate hydrolases"/>
    <property type="match status" value="1"/>
</dbReference>
<dbReference type="InterPro" id="IPR001806">
    <property type="entry name" value="Small_GTPase"/>
</dbReference>